<sequence>MTKVSSLANFVDIKEFNNLLINGGGDPILTKKKIVSMRNFIRILLKLFKNNYDSIKTRSSRRTSRSSRSGGEGLGNYASATLYSDLNYTNQYQFPTAALTERSFI</sequence>
<accession>A0A6C0LI79</accession>
<protein>
    <submittedName>
        <fullName evidence="1">Uncharacterized protein</fullName>
    </submittedName>
</protein>
<evidence type="ECO:0000313" key="1">
    <source>
        <dbReference type="EMBL" id="QHU29705.1"/>
    </source>
</evidence>
<proteinExistence type="predicted"/>
<reference evidence="1" key="1">
    <citation type="journal article" date="2020" name="Nature">
        <title>Giant virus diversity and host interactions through global metagenomics.</title>
        <authorList>
            <person name="Schulz F."/>
            <person name="Roux S."/>
            <person name="Paez-Espino D."/>
            <person name="Jungbluth S."/>
            <person name="Walsh D.A."/>
            <person name="Denef V.J."/>
            <person name="McMahon K.D."/>
            <person name="Konstantinidis K.T."/>
            <person name="Eloe-Fadrosh E.A."/>
            <person name="Kyrpides N.C."/>
            <person name="Woyke T."/>
        </authorList>
    </citation>
    <scope>NUCLEOTIDE SEQUENCE</scope>
    <source>
        <strain evidence="1">GVMAG-M-3300027804-48</strain>
    </source>
</reference>
<name>A0A6C0LI79_9ZZZZ</name>
<organism evidence="1">
    <name type="scientific">viral metagenome</name>
    <dbReference type="NCBI Taxonomy" id="1070528"/>
    <lineage>
        <taxon>unclassified sequences</taxon>
        <taxon>metagenomes</taxon>
        <taxon>organismal metagenomes</taxon>
    </lineage>
</organism>
<dbReference type="AlphaFoldDB" id="A0A6C0LI79"/>
<dbReference type="EMBL" id="MN740493">
    <property type="protein sequence ID" value="QHU29705.1"/>
    <property type="molecule type" value="Genomic_DNA"/>
</dbReference>